<organism evidence="11 12">
    <name type="scientific">Ancylobacter radicis</name>
    <dbReference type="NCBI Taxonomy" id="2836179"/>
    <lineage>
        <taxon>Bacteria</taxon>
        <taxon>Pseudomonadati</taxon>
        <taxon>Pseudomonadota</taxon>
        <taxon>Alphaproteobacteria</taxon>
        <taxon>Hyphomicrobiales</taxon>
        <taxon>Xanthobacteraceae</taxon>
        <taxon>Ancylobacter</taxon>
    </lineage>
</organism>
<dbReference type="InterPro" id="IPR011701">
    <property type="entry name" value="MFS"/>
</dbReference>
<evidence type="ECO:0000256" key="4">
    <source>
        <dbReference type="ARBA" id="ARBA00022475"/>
    </source>
</evidence>
<sequence>MKPAGLEPTAKRRRRAFVGVLLCNVLEWYDFVIYGLLAVYLSQVFFPLQDDTVALLATLAVFGASFVMRPLGGLVLGGLGDSRGRKPALMITAVLMAVGTLAIGVLPSFEAIGVLAPVLLLAARLVQGFSAGGEWGIANAFLLETSPEGRRGFSTSFLSVTVALGSGLASAVAAVLVSTLSPETMEDWGWRLPFLLGGSLGIVALWLRTGIDETPVYSREQAARASTVTVLRRIRRPSLTVLGFTMHWTVCYYVFLIYMPLFTQRHAGLSAAQATWSNTICIAAIILLVPFIGRLSDRYGRRPFLLCSCLLVLALVVPAMWVIVAFESFPLVVGVQLLFGVAIALYSGPGPAVVAELFSTPDRSRWSSVSYAMAAAIFGGFAPFIAVWLTAMLDNPLAPAGYVIIAAGTSLLVIWHMPETAHRPIS</sequence>
<keyword evidence="8 9" id="KW-0472">Membrane</keyword>
<dbReference type="SUPFAM" id="SSF103473">
    <property type="entry name" value="MFS general substrate transporter"/>
    <property type="match status" value="1"/>
</dbReference>
<comment type="caution">
    <text evidence="11">The sequence shown here is derived from an EMBL/GenBank/DDBJ whole genome shotgun (WGS) entry which is preliminary data.</text>
</comment>
<accession>A0ABS5R6N6</accession>
<feature type="transmembrane region" description="Helical" evidence="9">
    <location>
        <begin position="304"/>
        <end position="323"/>
    </location>
</feature>
<feature type="transmembrane region" description="Helical" evidence="9">
    <location>
        <begin position="88"/>
        <end position="109"/>
    </location>
</feature>
<dbReference type="Pfam" id="PF07690">
    <property type="entry name" value="MFS_1"/>
    <property type="match status" value="1"/>
</dbReference>
<keyword evidence="7 9" id="KW-1133">Transmembrane helix</keyword>
<feature type="domain" description="Major facilitator superfamily (MFS) profile" evidence="10">
    <location>
        <begin position="16"/>
        <end position="421"/>
    </location>
</feature>
<evidence type="ECO:0000313" key="12">
    <source>
        <dbReference type="Proteomes" id="UP001166585"/>
    </source>
</evidence>
<dbReference type="InterPro" id="IPR051084">
    <property type="entry name" value="H+-coupled_symporters"/>
</dbReference>
<feature type="transmembrane region" description="Helical" evidence="9">
    <location>
        <begin position="369"/>
        <end position="391"/>
    </location>
</feature>
<evidence type="ECO:0000256" key="9">
    <source>
        <dbReference type="SAM" id="Phobius"/>
    </source>
</evidence>
<dbReference type="PANTHER" id="PTHR43528:SF1">
    <property type="entry name" value="ALPHA-KETOGLUTARATE PERMEASE"/>
    <property type="match status" value="1"/>
</dbReference>
<evidence type="ECO:0000256" key="1">
    <source>
        <dbReference type="ARBA" id="ARBA00004651"/>
    </source>
</evidence>
<evidence type="ECO:0000256" key="2">
    <source>
        <dbReference type="ARBA" id="ARBA00008240"/>
    </source>
</evidence>
<evidence type="ECO:0000259" key="10">
    <source>
        <dbReference type="PROSITE" id="PS50850"/>
    </source>
</evidence>
<dbReference type="InterPro" id="IPR020846">
    <property type="entry name" value="MFS_dom"/>
</dbReference>
<evidence type="ECO:0000256" key="5">
    <source>
        <dbReference type="ARBA" id="ARBA00022692"/>
    </source>
</evidence>
<dbReference type="PROSITE" id="PS00216">
    <property type="entry name" value="SUGAR_TRANSPORT_1"/>
    <property type="match status" value="1"/>
</dbReference>
<keyword evidence="6" id="KW-0769">Symport</keyword>
<reference evidence="11" key="1">
    <citation type="submission" date="2021-05" db="EMBL/GenBank/DDBJ databases">
        <authorList>
            <person name="Sun Q."/>
            <person name="Inoue M."/>
        </authorList>
    </citation>
    <scope>NUCLEOTIDE SEQUENCE</scope>
    <source>
        <strain evidence="11">VKM B-3255</strain>
    </source>
</reference>
<feature type="transmembrane region" description="Helical" evidence="9">
    <location>
        <begin position="155"/>
        <end position="176"/>
    </location>
</feature>
<dbReference type="Proteomes" id="UP001166585">
    <property type="component" value="Unassembled WGS sequence"/>
</dbReference>
<feature type="transmembrane region" description="Helical" evidence="9">
    <location>
        <begin position="121"/>
        <end position="143"/>
    </location>
</feature>
<dbReference type="PROSITE" id="PS50850">
    <property type="entry name" value="MFS"/>
    <property type="match status" value="1"/>
</dbReference>
<comment type="similarity">
    <text evidence="2">Belongs to the major facilitator superfamily. Metabolite:H+ Symporter (MHS) family (TC 2.A.1.6) family.</text>
</comment>
<keyword evidence="12" id="KW-1185">Reference proteome</keyword>
<feature type="transmembrane region" description="Helical" evidence="9">
    <location>
        <begin position="397"/>
        <end position="417"/>
    </location>
</feature>
<dbReference type="EMBL" id="JAHCQH010000015">
    <property type="protein sequence ID" value="MBS9476915.1"/>
    <property type="molecule type" value="Genomic_DNA"/>
</dbReference>
<feature type="transmembrane region" description="Helical" evidence="9">
    <location>
        <begin position="188"/>
        <end position="207"/>
    </location>
</feature>
<dbReference type="PANTHER" id="PTHR43528">
    <property type="entry name" value="ALPHA-KETOGLUTARATE PERMEASE"/>
    <property type="match status" value="1"/>
</dbReference>
<dbReference type="PROSITE" id="PS00217">
    <property type="entry name" value="SUGAR_TRANSPORT_2"/>
    <property type="match status" value="1"/>
</dbReference>
<evidence type="ECO:0000256" key="8">
    <source>
        <dbReference type="ARBA" id="ARBA00023136"/>
    </source>
</evidence>
<dbReference type="InterPro" id="IPR036259">
    <property type="entry name" value="MFS_trans_sf"/>
</dbReference>
<feature type="transmembrane region" description="Helical" evidence="9">
    <location>
        <begin position="241"/>
        <end position="262"/>
    </location>
</feature>
<proteinExistence type="inferred from homology"/>
<dbReference type="Gene3D" id="1.20.1250.20">
    <property type="entry name" value="MFS general substrate transporter like domains"/>
    <property type="match status" value="2"/>
</dbReference>
<feature type="transmembrane region" description="Helical" evidence="9">
    <location>
        <begin position="16"/>
        <end position="41"/>
    </location>
</feature>
<dbReference type="RefSeq" id="WP_213754747.1">
    <property type="nucleotide sequence ID" value="NZ_JAHCQH010000015.1"/>
</dbReference>
<feature type="transmembrane region" description="Helical" evidence="9">
    <location>
        <begin position="274"/>
        <end position="292"/>
    </location>
</feature>
<dbReference type="InterPro" id="IPR005829">
    <property type="entry name" value="Sugar_transporter_CS"/>
</dbReference>
<gene>
    <name evidence="11" type="ORF">KIP89_07330</name>
</gene>
<dbReference type="InterPro" id="IPR005828">
    <property type="entry name" value="MFS_sugar_transport-like"/>
</dbReference>
<keyword evidence="5 9" id="KW-0812">Transmembrane</keyword>
<keyword evidence="4" id="KW-1003">Cell membrane</keyword>
<protein>
    <submittedName>
        <fullName evidence="11">MFS transporter</fullName>
    </submittedName>
</protein>
<evidence type="ECO:0000256" key="6">
    <source>
        <dbReference type="ARBA" id="ARBA00022847"/>
    </source>
</evidence>
<name>A0ABS5R6N6_9HYPH</name>
<feature type="transmembrane region" description="Helical" evidence="9">
    <location>
        <begin position="329"/>
        <end position="348"/>
    </location>
</feature>
<evidence type="ECO:0000256" key="7">
    <source>
        <dbReference type="ARBA" id="ARBA00022989"/>
    </source>
</evidence>
<evidence type="ECO:0000313" key="11">
    <source>
        <dbReference type="EMBL" id="MBS9476915.1"/>
    </source>
</evidence>
<feature type="transmembrane region" description="Helical" evidence="9">
    <location>
        <begin position="53"/>
        <end position="76"/>
    </location>
</feature>
<keyword evidence="3" id="KW-0813">Transport</keyword>
<dbReference type="Pfam" id="PF00083">
    <property type="entry name" value="Sugar_tr"/>
    <property type="match status" value="1"/>
</dbReference>
<evidence type="ECO:0000256" key="3">
    <source>
        <dbReference type="ARBA" id="ARBA00022448"/>
    </source>
</evidence>
<comment type="subcellular location">
    <subcellularLocation>
        <location evidence="1">Cell membrane</location>
        <topology evidence="1">Multi-pass membrane protein</topology>
    </subcellularLocation>
</comment>